<dbReference type="PANTHER" id="PTHR21495">
    <property type="entry name" value="NUCLEOPORIN-RELATED"/>
    <property type="match status" value="1"/>
</dbReference>
<keyword evidence="3 4" id="KW-0964">Secreted</keyword>
<comment type="function">
    <text evidence="4">Dirigent proteins impart stereoselectivity on the phenoxy radical-coupling reaction, yielding optically active lignans from two molecules of coniferyl alcohol in the biosynthesis of lignans, flavonolignans, and alkaloids and thus plays a central role in plant secondary metabolism.</text>
</comment>
<dbReference type="GO" id="GO:0009699">
    <property type="term" value="P:phenylpropanoid biosynthetic process"/>
    <property type="evidence" value="ECO:0007669"/>
    <property type="project" value="UniProtKB-ARBA"/>
</dbReference>
<dbReference type="EMBL" id="SZYD01000001">
    <property type="protein sequence ID" value="KAD7478918.1"/>
    <property type="molecule type" value="Genomic_DNA"/>
</dbReference>
<dbReference type="AlphaFoldDB" id="A0A5N6Q520"/>
<comment type="caution">
    <text evidence="5">The sequence shown here is derived from an EMBL/GenBank/DDBJ whole genome shotgun (WGS) entry which is preliminary data.</text>
</comment>
<keyword evidence="4" id="KW-0052">Apoplast</keyword>
<evidence type="ECO:0000256" key="2">
    <source>
        <dbReference type="ARBA" id="ARBA00011738"/>
    </source>
</evidence>
<dbReference type="OrthoDB" id="1864232at2759"/>
<comment type="similarity">
    <text evidence="1 4">Belongs to the plant dirigent protein family.</text>
</comment>
<evidence type="ECO:0000256" key="1">
    <source>
        <dbReference type="ARBA" id="ARBA00010746"/>
    </source>
</evidence>
<accession>A0A5N6Q520</accession>
<protein>
    <recommendedName>
        <fullName evidence="4">Dirigent protein</fullName>
    </recommendedName>
</protein>
<dbReference type="Pfam" id="PF03018">
    <property type="entry name" value="Dirigent"/>
    <property type="match status" value="1"/>
</dbReference>
<dbReference type="InterPro" id="IPR004265">
    <property type="entry name" value="Dirigent"/>
</dbReference>
<gene>
    <name evidence="5" type="ORF">E3N88_02054</name>
</gene>
<proteinExistence type="inferred from homology"/>
<dbReference type="Gene3D" id="2.40.480.10">
    <property type="entry name" value="Allene oxide cyclase-like"/>
    <property type="match status" value="1"/>
</dbReference>
<name>A0A5N6Q520_9ASTR</name>
<reference evidence="5 6" key="1">
    <citation type="submission" date="2019-05" db="EMBL/GenBank/DDBJ databases">
        <title>Mikania micrantha, genome provides insights into the molecular mechanism of rapid growth.</title>
        <authorList>
            <person name="Liu B."/>
        </authorList>
    </citation>
    <scope>NUCLEOTIDE SEQUENCE [LARGE SCALE GENOMIC DNA]</scope>
    <source>
        <strain evidence="5">NLD-2019</strain>
        <tissue evidence="5">Leaf</tissue>
    </source>
</reference>
<evidence type="ECO:0000256" key="3">
    <source>
        <dbReference type="ARBA" id="ARBA00022525"/>
    </source>
</evidence>
<dbReference type="GO" id="GO:0048046">
    <property type="term" value="C:apoplast"/>
    <property type="evidence" value="ECO:0007669"/>
    <property type="project" value="UniProtKB-SubCell"/>
</dbReference>
<comment type="subcellular location">
    <subcellularLocation>
        <location evidence="4">Secreted</location>
        <location evidence="4">Extracellular space</location>
        <location evidence="4">Apoplast</location>
    </subcellularLocation>
</comment>
<evidence type="ECO:0000256" key="4">
    <source>
        <dbReference type="RuleBase" id="RU363099"/>
    </source>
</evidence>
<sequence length="202" mass="22169">MMYRKNEMVIKVNTCITLIITSMILLATPLVHSLDQDPIAIEQWFNNLPNMTPKLTHLHFYLHDLVSGSNPTVYRVAQSNITSSSPTAFGFIAMADDKLTTGPEPNSTVVGRAQGVYGSACLEEAGLLMTMNLFFTGPDYNGSTLSLLGRNAVFHSYREMPIVGGSGVFRMARGVATAKTYDFNVTSGDAVVEYDVMVEHYN</sequence>
<evidence type="ECO:0000313" key="5">
    <source>
        <dbReference type="EMBL" id="KAD7478918.1"/>
    </source>
</evidence>
<dbReference type="InterPro" id="IPR044859">
    <property type="entry name" value="Allene_oxi_cyc_Dirigent"/>
</dbReference>
<keyword evidence="6" id="KW-1185">Reference proteome</keyword>
<organism evidence="5 6">
    <name type="scientific">Mikania micrantha</name>
    <name type="common">bitter vine</name>
    <dbReference type="NCBI Taxonomy" id="192012"/>
    <lineage>
        <taxon>Eukaryota</taxon>
        <taxon>Viridiplantae</taxon>
        <taxon>Streptophyta</taxon>
        <taxon>Embryophyta</taxon>
        <taxon>Tracheophyta</taxon>
        <taxon>Spermatophyta</taxon>
        <taxon>Magnoliopsida</taxon>
        <taxon>eudicotyledons</taxon>
        <taxon>Gunneridae</taxon>
        <taxon>Pentapetalae</taxon>
        <taxon>asterids</taxon>
        <taxon>campanulids</taxon>
        <taxon>Asterales</taxon>
        <taxon>Asteraceae</taxon>
        <taxon>Asteroideae</taxon>
        <taxon>Heliantheae alliance</taxon>
        <taxon>Eupatorieae</taxon>
        <taxon>Mikania</taxon>
    </lineage>
</organism>
<comment type="subunit">
    <text evidence="2 4">Homodimer.</text>
</comment>
<dbReference type="Proteomes" id="UP000326396">
    <property type="component" value="Linkage Group LG1"/>
</dbReference>
<evidence type="ECO:0000313" key="6">
    <source>
        <dbReference type="Proteomes" id="UP000326396"/>
    </source>
</evidence>